<feature type="compositionally biased region" description="Acidic residues" evidence="1">
    <location>
        <begin position="490"/>
        <end position="505"/>
    </location>
</feature>
<evidence type="ECO:0000313" key="2">
    <source>
        <dbReference type="EMBL" id="CAK9002237.1"/>
    </source>
</evidence>
<comment type="caution">
    <text evidence="2">The sequence shown here is derived from an EMBL/GenBank/DDBJ whole genome shotgun (WGS) entry which is preliminary data.</text>
</comment>
<dbReference type="EMBL" id="CAXAMM010004047">
    <property type="protein sequence ID" value="CAK9002237.1"/>
    <property type="molecule type" value="Genomic_DNA"/>
</dbReference>
<feature type="region of interest" description="Disordered" evidence="1">
    <location>
        <begin position="484"/>
        <end position="510"/>
    </location>
</feature>
<proteinExistence type="predicted"/>
<evidence type="ECO:0000256" key="1">
    <source>
        <dbReference type="SAM" id="MobiDB-lite"/>
    </source>
</evidence>
<accession>A0ABP0II19</accession>
<evidence type="ECO:0000313" key="3">
    <source>
        <dbReference type="Proteomes" id="UP001642464"/>
    </source>
</evidence>
<feature type="region of interest" description="Disordered" evidence="1">
    <location>
        <begin position="71"/>
        <end position="103"/>
    </location>
</feature>
<gene>
    <name evidence="2" type="ORF">SCF082_LOCUS7258</name>
</gene>
<organism evidence="2 3">
    <name type="scientific">Durusdinium trenchii</name>
    <dbReference type="NCBI Taxonomy" id="1381693"/>
    <lineage>
        <taxon>Eukaryota</taxon>
        <taxon>Sar</taxon>
        <taxon>Alveolata</taxon>
        <taxon>Dinophyceae</taxon>
        <taxon>Suessiales</taxon>
        <taxon>Symbiodiniaceae</taxon>
        <taxon>Durusdinium</taxon>
    </lineage>
</organism>
<keyword evidence="3" id="KW-1185">Reference proteome</keyword>
<dbReference type="Proteomes" id="UP001642464">
    <property type="component" value="Unassembled WGS sequence"/>
</dbReference>
<name>A0ABP0II19_9DINO</name>
<protein>
    <submittedName>
        <fullName evidence="2">Uncharacterized protein</fullName>
    </submittedName>
</protein>
<sequence length="842" mass="94850">MKPKARGGLKVPPELIKEWETGDQNKLLDDFKKAGLDKDLFIKKATRRIHEHIEENDLWVDGEFMSEQQMKDEGFPEKRKRTTTTAESSDVSDADPLDVEPGSEWGMKEMADDVCKSLDSCADRISEVSSVGIASGYTHVQQDELKNIYMDCKKGCREALNLMSRAQPRGAGPLVRFMKQQSAKAPMRVLAEKTKALADEHGKSFAKNSMGSLGLSVANANQAFSRVVSKFHFTLKIPIATYVHAEGPATASLPYHSPTQLLSVLLEKYPWLLMGGCDQEECCRQLLLAFWDCYEQEHPEHEIFKQKNRDRLGKTIPLTMHGDGGRTQKKQPLEICSLQPVLGLNSASCASVSCHCPTSVKHGSGQFGDPLRQCLNSKHNTYMTHFLLFAYPSKSYKDFANLLHGLLQCVCDDLAEVCKSGIKTAGGRHYYFASVGFKLDMEWMAKIGSDTVVILKWLAFLLKLHLQEREDNFLDLLERQDGSEEVKEPLEDEEYSGEWSEQEEEPPPKYVGEGPGNVYVHRRAWVGQNLRPRALEEDEYSVRSRVTVAAAERAWTVDYCLYWHGHDPTILEDYDSPLKQTSGVFDAQYSRDSGAELLRSCVASEETVGRLPSRCVFNLFLARHCDKNPPWAKEPTKMELCTEEGFLRGEHLAREFGPHGPYPMPNRLFARKLNPGVYTSRDLYLLWPLAQKLGLRVNTSFGEEDAMTMVQSIEREREVKCLEGHSLETVLVSWDHCSIPALAQAWGCRQEPCMRCWDDGDFEKLLWLRFTATPAAADPREALSWNLTVAAVSEDFSAPRGVSGYRECLGNPAESSNYGFPCRAPPSWKSLSPNLTGRHGHQ</sequence>
<reference evidence="2 3" key="1">
    <citation type="submission" date="2024-02" db="EMBL/GenBank/DDBJ databases">
        <authorList>
            <person name="Chen Y."/>
            <person name="Shah S."/>
            <person name="Dougan E. K."/>
            <person name="Thang M."/>
            <person name="Chan C."/>
        </authorList>
    </citation>
    <scope>NUCLEOTIDE SEQUENCE [LARGE SCALE GENOMIC DNA]</scope>
</reference>